<dbReference type="EC" id="3.2.1.26" evidence="3"/>
<dbReference type="AlphaFoldDB" id="A0A8J7C7M3"/>
<comment type="caution">
    <text evidence="7">The sequence shown here is derived from an EMBL/GenBank/DDBJ whole genome shotgun (WGS) entry which is preliminary data.</text>
</comment>
<dbReference type="GO" id="GO:0033926">
    <property type="term" value="F:endo-alpha-N-acetylgalactosaminidase activity"/>
    <property type="evidence" value="ECO:0007669"/>
    <property type="project" value="InterPro"/>
</dbReference>
<keyword evidence="8" id="KW-1185">Reference proteome</keyword>
<dbReference type="InterPro" id="IPR012341">
    <property type="entry name" value="6hp_glycosidase-like_sf"/>
</dbReference>
<evidence type="ECO:0000256" key="2">
    <source>
        <dbReference type="ARBA" id="ARBA00007671"/>
    </source>
</evidence>
<name>A0A8J7C7M3_9CYAN</name>
<evidence type="ECO:0000313" key="8">
    <source>
        <dbReference type="Proteomes" id="UP000629098"/>
    </source>
</evidence>
<dbReference type="GO" id="GO:0004575">
    <property type="term" value="F:sucrose alpha-glucosidase activity"/>
    <property type="evidence" value="ECO:0007669"/>
    <property type="project" value="TreeGrafter"/>
</dbReference>
<evidence type="ECO:0000256" key="6">
    <source>
        <dbReference type="ARBA" id="ARBA00023295"/>
    </source>
</evidence>
<sequence length="470" mass="53431">MSIKTDPTQEAPELEAWKLLENSVIYYGDRPIGTLAAQDLEREALNYDQCFVRDFVASGLVFLMRGKSEVVRNFLIETLALQSHENQIDFFKPGPGLMPASFKVENQDGDEALTADFGEHAIGRVPPVDSCLWWMILLRAYVKATGDISLAHQEDFQQGIKLVLQLCLVHRFAMYPTMLVPDGAFMIDRRMGVYGHPLEIQVLFYGALRAASELLLPENGGEQYLNSVAKRLAALQYHVREYYWIDIKRLNEIYRYKGEEFGKEVANKFNIYPDSIPDWLTEWLPETGGYLGGNLGPSQLDFRFFTLGNLMAILTAMAEQQESQKIMDLIEHRWHDLVGIMPMKICFPAVDGLEWKLVTGSDPKNKPWSYHNGGHWPVLLWLLVAAAIKTGRVNLAHKAIDLAQSRLSYDEWPEYYDGSNGRLIGREARKFQTWTIAGFLVAKELVANPDHLALINFEENTCCESTQATQ</sequence>
<dbReference type="InterPro" id="IPR024746">
    <property type="entry name" value="Glyco_hydro_100"/>
</dbReference>
<dbReference type="SUPFAM" id="SSF48208">
    <property type="entry name" value="Six-hairpin glycosidases"/>
    <property type="match status" value="1"/>
</dbReference>
<reference evidence="7" key="1">
    <citation type="submission" date="2020-09" db="EMBL/GenBank/DDBJ databases">
        <title>Iningainema tapete sp. nov. (Scytonemataceae, Cyanobacteria) from greenhouses in central Florida (USA) produces two types of nodularin with biosynthetic potential for microcystin-LR and anabaenopeptins.</title>
        <authorList>
            <person name="Berthold D.E."/>
            <person name="Lefler F.W."/>
            <person name="Huang I.-S."/>
            <person name="Abdulla H."/>
            <person name="Zimba P.V."/>
            <person name="Laughinghouse H.D. IV."/>
        </authorList>
    </citation>
    <scope>NUCLEOTIDE SEQUENCE</scope>
    <source>
        <strain evidence="7">BLCCT55</strain>
    </source>
</reference>
<dbReference type="EMBL" id="JACXAE010000086">
    <property type="protein sequence ID" value="MBD2775829.1"/>
    <property type="molecule type" value="Genomic_DNA"/>
</dbReference>
<proteinExistence type="inferred from homology"/>
<dbReference type="PANTHER" id="PTHR31916">
    <property type="match status" value="1"/>
</dbReference>
<dbReference type="Pfam" id="PF12899">
    <property type="entry name" value="Glyco_hydro_100"/>
    <property type="match status" value="1"/>
</dbReference>
<accession>A0A8J7C7M3</accession>
<evidence type="ECO:0000313" key="7">
    <source>
        <dbReference type="EMBL" id="MBD2775829.1"/>
    </source>
</evidence>
<keyword evidence="5" id="KW-0119">Carbohydrate metabolism</keyword>
<dbReference type="Proteomes" id="UP000629098">
    <property type="component" value="Unassembled WGS sequence"/>
</dbReference>
<keyword evidence="4 7" id="KW-0378">Hydrolase</keyword>
<dbReference type="PANTHER" id="PTHR31916:SF28">
    <property type="entry name" value="NEUTRAL_ALKALINE INVERTASE 3, CHLOROPLASTIC"/>
    <property type="match status" value="1"/>
</dbReference>
<comment type="catalytic activity">
    <reaction evidence="1">
        <text>Hydrolysis of terminal non-reducing beta-D-fructofuranoside residues in beta-D-fructofuranosides.</text>
        <dbReference type="EC" id="3.2.1.26"/>
    </reaction>
</comment>
<keyword evidence="6" id="KW-0326">Glycosidase</keyword>
<evidence type="ECO:0000256" key="3">
    <source>
        <dbReference type="ARBA" id="ARBA00012758"/>
    </source>
</evidence>
<dbReference type="InterPro" id="IPR008928">
    <property type="entry name" value="6-hairpin_glycosidase_sf"/>
</dbReference>
<gene>
    <name evidence="7" type="ORF">ICL16_28155</name>
</gene>
<protein>
    <recommendedName>
        <fullName evidence="3">beta-fructofuranosidase</fullName>
        <ecNumber evidence="3">3.2.1.26</ecNumber>
    </recommendedName>
</protein>
<evidence type="ECO:0000256" key="5">
    <source>
        <dbReference type="ARBA" id="ARBA00023277"/>
    </source>
</evidence>
<dbReference type="RefSeq" id="WP_190834784.1">
    <property type="nucleotide sequence ID" value="NZ_CAWPPI010000086.1"/>
</dbReference>
<organism evidence="7 8">
    <name type="scientific">Iningainema tapete BLCC-T55</name>
    <dbReference type="NCBI Taxonomy" id="2748662"/>
    <lineage>
        <taxon>Bacteria</taxon>
        <taxon>Bacillati</taxon>
        <taxon>Cyanobacteriota</taxon>
        <taxon>Cyanophyceae</taxon>
        <taxon>Nostocales</taxon>
        <taxon>Scytonemataceae</taxon>
        <taxon>Iningainema tapete</taxon>
    </lineage>
</organism>
<evidence type="ECO:0000256" key="1">
    <source>
        <dbReference type="ARBA" id="ARBA00000094"/>
    </source>
</evidence>
<comment type="similarity">
    <text evidence="2">Belongs to the glycosyl hydrolase 100 family.</text>
</comment>
<evidence type="ECO:0000256" key="4">
    <source>
        <dbReference type="ARBA" id="ARBA00022801"/>
    </source>
</evidence>
<dbReference type="GO" id="GO:0005987">
    <property type="term" value="P:sucrose catabolic process"/>
    <property type="evidence" value="ECO:0007669"/>
    <property type="project" value="TreeGrafter"/>
</dbReference>
<dbReference type="Gene3D" id="1.50.10.10">
    <property type="match status" value="1"/>
</dbReference>